<dbReference type="RefSeq" id="WP_235058058.1">
    <property type="nucleotide sequence ID" value="NZ_JAKFHA010000046.1"/>
</dbReference>
<comment type="caution">
    <text evidence="1">The sequence shown here is derived from an EMBL/GenBank/DDBJ whole genome shotgun (WGS) entry which is preliminary data.</text>
</comment>
<proteinExistence type="predicted"/>
<gene>
    <name evidence="1" type="ORF">LZ495_39555</name>
</gene>
<evidence type="ECO:0000313" key="1">
    <source>
        <dbReference type="EMBL" id="MCF2533287.1"/>
    </source>
</evidence>
<dbReference type="EMBL" id="JAKFHA010000046">
    <property type="protein sequence ID" value="MCF2533287.1"/>
    <property type="molecule type" value="Genomic_DNA"/>
</dbReference>
<accession>A0AA41Q8P3</accession>
<reference evidence="1" key="1">
    <citation type="submission" date="2022-01" db="EMBL/GenBank/DDBJ databases">
        <title>Genome-Based Taxonomic Classification of the Phylum Actinobacteria.</title>
        <authorList>
            <person name="Gao Y."/>
        </authorList>
    </citation>
    <scope>NUCLEOTIDE SEQUENCE</scope>
    <source>
        <strain evidence="1">KLBMP 8922</strain>
    </source>
</reference>
<name>A0AA41Q8P3_9ACTN</name>
<protein>
    <submittedName>
        <fullName evidence="1">Uncharacterized protein</fullName>
    </submittedName>
</protein>
<dbReference type="AlphaFoldDB" id="A0AA41Q8P3"/>
<sequence>MHFEEIDIPQAKRAEHLIAHPGFWPAYLEQVFSHELDLDDLAEAFDANPGEADAAASLVFEGNTCHLFALDLPDRHSLEVRITNLDFGDESENTREYALVHPDWTRPGFLATIGPDPAGPGLAWAELRALVAATPPGARLGPATRLLLLLPILGDADIPLGEAADLIAQAFTAHGAIPAAVPVLTALAFDNDCFGPVAWTTDQTYGTGILVCAAPNSARTIPIAHGGITTRQSHRLARLLGTAG</sequence>
<keyword evidence="2" id="KW-1185">Reference proteome</keyword>
<organism evidence="1 2">
    <name type="scientific">Yinghuangia soli</name>
    <dbReference type="NCBI Taxonomy" id="2908204"/>
    <lineage>
        <taxon>Bacteria</taxon>
        <taxon>Bacillati</taxon>
        <taxon>Actinomycetota</taxon>
        <taxon>Actinomycetes</taxon>
        <taxon>Kitasatosporales</taxon>
        <taxon>Streptomycetaceae</taxon>
        <taxon>Yinghuangia</taxon>
    </lineage>
</organism>
<evidence type="ECO:0000313" key="2">
    <source>
        <dbReference type="Proteomes" id="UP001165378"/>
    </source>
</evidence>
<dbReference type="Proteomes" id="UP001165378">
    <property type="component" value="Unassembled WGS sequence"/>
</dbReference>